<keyword evidence="8 9" id="KW-0807">Transducer</keyword>
<feature type="transmembrane region" description="Helical" evidence="10">
    <location>
        <begin position="6"/>
        <end position="23"/>
    </location>
</feature>
<name>A0A443QVD0_9ACAR</name>
<evidence type="ECO:0000256" key="10">
    <source>
        <dbReference type="SAM" id="Phobius"/>
    </source>
</evidence>
<comment type="subcellular location">
    <subcellularLocation>
        <location evidence="1">Membrane</location>
        <topology evidence="1">Multi-pass membrane protein</topology>
    </subcellularLocation>
</comment>
<dbReference type="STRING" id="1965070.A0A443QVD0"/>
<comment type="similarity">
    <text evidence="2 9">Belongs to the G-protein coupled receptor 1 family.</text>
</comment>
<dbReference type="InterPro" id="IPR017452">
    <property type="entry name" value="GPCR_Rhodpsn_7TM"/>
</dbReference>
<evidence type="ECO:0000256" key="3">
    <source>
        <dbReference type="ARBA" id="ARBA00022692"/>
    </source>
</evidence>
<dbReference type="GO" id="GO:0005886">
    <property type="term" value="C:plasma membrane"/>
    <property type="evidence" value="ECO:0007669"/>
    <property type="project" value="TreeGrafter"/>
</dbReference>
<feature type="transmembrane region" description="Helical" evidence="10">
    <location>
        <begin position="144"/>
        <end position="165"/>
    </location>
</feature>
<dbReference type="PANTHER" id="PTHR24243">
    <property type="entry name" value="G-PROTEIN COUPLED RECEPTOR"/>
    <property type="match status" value="1"/>
</dbReference>
<evidence type="ECO:0000256" key="7">
    <source>
        <dbReference type="ARBA" id="ARBA00023170"/>
    </source>
</evidence>
<dbReference type="Gene3D" id="1.20.1070.10">
    <property type="entry name" value="Rhodopsin 7-helix transmembrane proteins"/>
    <property type="match status" value="1"/>
</dbReference>
<accession>A0A443QVD0</accession>
<dbReference type="OrthoDB" id="10036964at2759"/>
<dbReference type="PROSITE" id="PS50262">
    <property type="entry name" value="G_PROTEIN_RECEP_F1_2"/>
    <property type="match status" value="1"/>
</dbReference>
<dbReference type="Pfam" id="PF00001">
    <property type="entry name" value="7tm_1"/>
    <property type="match status" value="1"/>
</dbReference>
<dbReference type="InterPro" id="IPR000276">
    <property type="entry name" value="GPCR_Rhodpsn"/>
</dbReference>
<evidence type="ECO:0000256" key="5">
    <source>
        <dbReference type="ARBA" id="ARBA00023040"/>
    </source>
</evidence>
<feature type="non-terminal residue" evidence="12">
    <location>
        <position position="1"/>
    </location>
</feature>
<proteinExistence type="inferred from homology"/>
<dbReference type="EMBL" id="NCKU01003753">
    <property type="protein sequence ID" value="RWS06987.1"/>
    <property type="molecule type" value="Genomic_DNA"/>
</dbReference>
<keyword evidence="7 9" id="KW-0675">Receptor</keyword>
<evidence type="ECO:0000256" key="6">
    <source>
        <dbReference type="ARBA" id="ARBA00023136"/>
    </source>
</evidence>
<evidence type="ECO:0000313" key="13">
    <source>
        <dbReference type="Proteomes" id="UP000285301"/>
    </source>
</evidence>
<feature type="transmembrane region" description="Helical" evidence="10">
    <location>
        <begin position="94"/>
        <end position="117"/>
    </location>
</feature>
<feature type="transmembrane region" description="Helical" evidence="10">
    <location>
        <begin position="44"/>
        <end position="65"/>
    </location>
</feature>
<dbReference type="PROSITE" id="PS00237">
    <property type="entry name" value="G_PROTEIN_RECEP_F1_1"/>
    <property type="match status" value="1"/>
</dbReference>
<dbReference type="Proteomes" id="UP000285301">
    <property type="component" value="Unassembled WGS sequence"/>
</dbReference>
<keyword evidence="5 9" id="KW-0297">G-protein coupled receptor</keyword>
<evidence type="ECO:0000313" key="12">
    <source>
        <dbReference type="EMBL" id="RWS06987.1"/>
    </source>
</evidence>
<dbReference type="AlphaFoldDB" id="A0A443QVD0"/>
<feature type="non-terminal residue" evidence="12">
    <location>
        <position position="270"/>
    </location>
</feature>
<dbReference type="PRINTS" id="PR00237">
    <property type="entry name" value="GPCRRHODOPSN"/>
</dbReference>
<reference evidence="12 13" key="1">
    <citation type="journal article" date="2018" name="Gigascience">
        <title>Genomes of trombidid mites reveal novel predicted allergens and laterally-transferred genes associated with secondary metabolism.</title>
        <authorList>
            <person name="Dong X."/>
            <person name="Chaisiri K."/>
            <person name="Xia D."/>
            <person name="Armstrong S.D."/>
            <person name="Fang Y."/>
            <person name="Donnelly M.J."/>
            <person name="Kadowaki T."/>
            <person name="McGarry J.W."/>
            <person name="Darby A.C."/>
            <person name="Makepeace B.L."/>
        </authorList>
    </citation>
    <scope>NUCLEOTIDE SEQUENCE [LARGE SCALE GENOMIC DNA]</scope>
    <source>
        <strain evidence="12">UoL-WK</strain>
    </source>
</reference>
<gene>
    <name evidence="12" type="ORF">B4U79_07907</name>
</gene>
<evidence type="ECO:0000256" key="9">
    <source>
        <dbReference type="RuleBase" id="RU000688"/>
    </source>
</evidence>
<keyword evidence="13" id="KW-1185">Reference proteome</keyword>
<feature type="transmembrane region" description="Helical" evidence="10">
    <location>
        <begin position="185"/>
        <end position="206"/>
    </location>
</feature>
<dbReference type="GO" id="GO:0004930">
    <property type="term" value="F:G protein-coupled receptor activity"/>
    <property type="evidence" value="ECO:0007669"/>
    <property type="project" value="UniProtKB-KW"/>
</dbReference>
<dbReference type="SUPFAM" id="SSF81321">
    <property type="entry name" value="Family A G protein-coupled receptor-like"/>
    <property type="match status" value="1"/>
</dbReference>
<dbReference type="PANTHER" id="PTHR24243:SF233">
    <property type="entry name" value="THYROTROPIN-RELEASING HORMONE RECEPTOR"/>
    <property type="match status" value="1"/>
</dbReference>
<evidence type="ECO:0000259" key="11">
    <source>
        <dbReference type="PROSITE" id="PS50262"/>
    </source>
</evidence>
<evidence type="ECO:0000256" key="4">
    <source>
        <dbReference type="ARBA" id="ARBA00022989"/>
    </source>
</evidence>
<evidence type="ECO:0000256" key="1">
    <source>
        <dbReference type="ARBA" id="ARBA00004141"/>
    </source>
</evidence>
<protein>
    <submittedName>
        <fullName evidence="12">Growth hormone secretagogue receptor type 1-like protein</fullName>
    </submittedName>
</protein>
<feature type="domain" description="G-protein coupled receptors family 1 profile" evidence="11">
    <location>
        <begin position="1"/>
        <end position="207"/>
    </location>
</feature>
<evidence type="ECO:0000256" key="8">
    <source>
        <dbReference type="ARBA" id="ARBA00023224"/>
    </source>
</evidence>
<evidence type="ECO:0000256" key="2">
    <source>
        <dbReference type="ARBA" id="ARBA00010663"/>
    </source>
</evidence>
<keyword evidence="4 10" id="KW-1133">Transmembrane helix</keyword>
<comment type="caution">
    <text evidence="12">The sequence shown here is derived from an EMBL/GenBank/DDBJ whole genome shotgun (WGS) entry which is preliminary data.</text>
</comment>
<keyword evidence="3 9" id="KW-0812">Transmembrane</keyword>
<keyword evidence="6 10" id="KW-0472">Membrane</keyword>
<sequence>KAVSFVEFLVAHGSILTILAISVERFYAICRPLQAGYKCTKRRAIIIIACIWIISSLSSIPLLFITELLTVEYIDGTFVSTCVNTLKSSWHPTYYVTIFVLFFCLPFLVLVYIYIIIAKKLVADSHNLITSTRVKKQNKIRRQVVIMLASVCFTFFTCLLPFRLMTLWILLTSSEAIANVGMENYYTYLYICRIMLYFNSSINPILYNVISTKFRKGFCHALHLNARQKPNNCSQSNTLSLSFLKYDRNSPLLNVANKKINKCNEEISEV</sequence>
<organism evidence="12 13">
    <name type="scientific">Dinothrombium tinctorium</name>
    <dbReference type="NCBI Taxonomy" id="1965070"/>
    <lineage>
        <taxon>Eukaryota</taxon>
        <taxon>Metazoa</taxon>
        <taxon>Ecdysozoa</taxon>
        <taxon>Arthropoda</taxon>
        <taxon>Chelicerata</taxon>
        <taxon>Arachnida</taxon>
        <taxon>Acari</taxon>
        <taxon>Acariformes</taxon>
        <taxon>Trombidiformes</taxon>
        <taxon>Prostigmata</taxon>
        <taxon>Anystina</taxon>
        <taxon>Parasitengona</taxon>
        <taxon>Trombidioidea</taxon>
        <taxon>Trombidiidae</taxon>
        <taxon>Dinothrombium</taxon>
    </lineage>
</organism>